<gene>
    <name evidence="1" type="ORF">FEF65_11300</name>
</gene>
<protein>
    <submittedName>
        <fullName evidence="1">Uncharacterized protein</fullName>
    </submittedName>
</protein>
<organism evidence="1 2">
    <name type="scientific">Mariprofundus erugo</name>
    <dbReference type="NCBI Taxonomy" id="2528639"/>
    <lineage>
        <taxon>Bacteria</taxon>
        <taxon>Pseudomonadati</taxon>
        <taxon>Pseudomonadota</taxon>
        <taxon>Candidatius Mariprofundia</taxon>
        <taxon>Mariprofundales</taxon>
        <taxon>Mariprofundaceae</taxon>
        <taxon>Mariprofundus</taxon>
    </lineage>
</organism>
<comment type="caution">
    <text evidence="1">The sequence shown here is derived from an EMBL/GenBank/DDBJ whole genome shotgun (WGS) entry which is preliminary data.</text>
</comment>
<proteinExistence type="predicted"/>
<dbReference type="EMBL" id="VBRY01000011">
    <property type="protein sequence ID" value="TLS66171.1"/>
    <property type="molecule type" value="Genomic_DNA"/>
</dbReference>
<keyword evidence="2" id="KW-1185">Reference proteome</keyword>
<evidence type="ECO:0000313" key="1">
    <source>
        <dbReference type="EMBL" id="TLS66171.1"/>
    </source>
</evidence>
<dbReference type="Proteomes" id="UP000306585">
    <property type="component" value="Unassembled WGS sequence"/>
</dbReference>
<dbReference type="AlphaFoldDB" id="A0A5R9GH52"/>
<accession>A0A5R9GH52</accession>
<name>A0A5R9GH52_9PROT</name>
<sequence>MRCIHVAMHGLTTSGAVCGRCCEKNQSRIVPVVLNHNRDAEIEKEFSHRHINEKQGRDTNTWIARREEIR</sequence>
<reference evidence="1 2" key="1">
    <citation type="journal article" date="2019" name="Appl. Environ. Microbiol.">
        <title>Environmental Evidence and Genomic Insight of Iron-oxidizing Bacteria Preference Towards More Corrosion Resistant Stainless Steel at Higher Salinities.</title>
        <authorList>
            <person name="Garrison C.E."/>
            <person name="Price K.A."/>
            <person name="Field E.K."/>
        </authorList>
    </citation>
    <scope>NUCLEOTIDE SEQUENCE [LARGE SCALE GENOMIC DNA]</scope>
    <source>
        <strain evidence="1 2">P3</strain>
    </source>
</reference>
<evidence type="ECO:0000313" key="2">
    <source>
        <dbReference type="Proteomes" id="UP000306585"/>
    </source>
</evidence>